<dbReference type="Pfam" id="PF05935">
    <property type="entry name" value="Arylsulfotrans"/>
    <property type="match status" value="1"/>
</dbReference>
<dbReference type="GO" id="GO:0004062">
    <property type="term" value="F:aryl sulfotransferase activity"/>
    <property type="evidence" value="ECO:0007669"/>
    <property type="project" value="InterPro"/>
</dbReference>
<dbReference type="InterPro" id="IPR010262">
    <property type="entry name" value="Arylsulfotransferase_bact"/>
</dbReference>
<accession>A0A383DKA4</accession>
<evidence type="ECO:0000313" key="1">
    <source>
        <dbReference type="EMBL" id="SVE44881.1"/>
    </source>
</evidence>
<reference evidence="1" key="1">
    <citation type="submission" date="2018-05" db="EMBL/GenBank/DDBJ databases">
        <authorList>
            <person name="Lanie J.A."/>
            <person name="Ng W.-L."/>
            <person name="Kazmierczak K.M."/>
            <person name="Andrzejewski T.M."/>
            <person name="Davidsen T.M."/>
            <person name="Wayne K.J."/>
            <person name="Tettelin H."/>
            <person name="Glass J.I."/>
            <person name="Rusch D."/>
            <person name="Podicherti R."/>
            <person name="Tsui H.-C.T."/>
            <person name="Winkler M.E."/>
        </authorList>
    </citation>
    <scope>NUCLEOTIDE SEQUENCE</scope>
</reference>
<name>A0A383DKA4_9ZZZZ</name>
<dbReference type="EMBL" id="UINC01218025">
    <property type="protein sequence ID" value="SVE44881.1"/>
    <property type="molecule type" value="Genomic_DNA"/>
</dbReference>
<organism evidence="1">
    <name type="scientific">marine metagenome</name>
    <dbReference type="NCBI Taxonomy" id="408172"/>
    <lineage>
        <taxon>unclassified sequences</taxon>
        <taxon>metagenomes</taxon>
        <taxon>ecological metagenomes</taxon>
    </lineage>
</organism>
<feature type="non-terminal residue" evidence="1">
    <location>
        <position position="235"/>
    </location>
</feature>
<feature type="non-terminal residue" evidence="1">
    <location>
        <position position="1"/>
    </location>
</feature>
<evidence type="ECO:0008006" key="2">
    <source>
        <dbReference type="Google" id="ProtNLM"/>
    </source>
</evidence>
<dbReference type="SUPFAM" id="SSF63829">
    <property type="entry name" value="Calcium-dependent phosphotriesterase"/>
    <property type="match status" value="1"/>
</dbReference>
<dbReference type="PANTHER" id="PTHR35340">
    <property type="entry name" value="PQQ ENZYME REPEAT PROTEIN-RELATED"/>
    <property type="match status" value="1"/>
</dbReference>
<dbReference type="InterPro" id="IPR053143">
    <property type="entry name" value="Arylsulfate_ST"/>
</dbReference>
<proteinExistence type="predicted"/>
<dbReference type="PANTHER" id="PTHR35340:SF5">
    <property type="entry name" value="ASST-DOMAIN-CONTAINING PROTEIN"/>
    <property type="match status" value="1"/>
</dbReference>
<gene>
    <name evidence="1" type="ORF">METZ01_LOCUS497735</name>
</gene>
<sequence>IIHLLIIQEFDLNQNLVFEWNAWNHLNIADYTNLDLTADNITWMHGNSIEIDSDENIIISNRRSSEIIKIDRNSGDVIWYLGGPNNDFMFTNDSCNGFSKQHDARRIENGNITLYDNGNDHEPPLSRALEYEIDEDEKIANLIWDFVQPDGYVGVAMGSVQRLPNENTLINWGTISNLGAIITEVDYDKNIVLEIQYPPDNHSYKVRKNNWQFQTNLIPGDVNLDDQIDVMDINY</sequence>
<dbReference type="AlphaFoldDB" id="A0A383DKA4"/>
<protein>
    <recommendedName>
        <fullName evidence="2">Arylsulfotransferase (ASST)</fullName>
    </recommendedName>
</protein>